<evidence type="ECO:0000259" key="3">
    <source>
        <dbReference type="Pfam" id="PF13649"/>
    </source>
</evidence>
<accession>A0ABP8Z1G5</accession>
<keyword evidence="5" id="KW-1185">Reference proteome</keyword>
<reference evidence="5" key="1">
    <citation type="journal article" date="2019" name="Int. J. Syst. Evol. Microbiol.">
        <title>The Global Catalogue of Microorganisms (GCM) 10K type strain sequencing project: providing services to taxonomists for standard genome sequencing and annotation.</title>
        <authorList>
            <consortium name="The Broad Institute Genomics Platform"/>
            <consortium name="The Broad Institute Genome Sequencing Center for Infectious Disease"/>
            <person name="Wu L."/>
            <person name="Ma J."/>
        </authorList>
    </citation>
    <scope>NUCLEOTIDE SEQUENCE [LARGE SCALE GENOMIC DNA]</scope>
    <source>
        <strain evidence="5">JCM 18077</strain>
    </source>
</reference>
<evidence type="ECO:0000256" key="2">
    <source>
        <dbReference type="SAM" id="MobiDB-lite"/>
    </source>
</evidence>
<dbReference type="Proteomes" id="UP001500822">
    <property type="component" value="Unassembled WGS sequence"/>
</dbReference>
<dbReference type="InterPro" id="IPR041698">
    <property type="entry name" value="Methyltransf_25"/>
</dbReference>
<dbReference type="PANTHER" id="PTHR43861:SF3">
    <property type="entry name" value="PUTATIVE (AFU_ORTHOLOGUE AFUA_2G14390)-RELATED"/>
    <property type="match status" value="1"/>
</dbReference>
<comment type="caution">
    <text evidence="4">The sequence shown here is derived from an EMBL/GenBank/DDBJ whole genome shotgun (WGS) entry which is preliminary data.</text>
</comment>
<protein>
    <submittedName>
        <fullName evidence="4">Class I SAM-dependent methyltransferase</fullName>
    </submittedName>
</protein>
<dbReference type="CDD" id="cd02440">
    <property type="entry name" value="AdoMet_MTases"/>
    <property type="match status" value="1"/>
</dbReference>
<name>A0ABP8Z1G5_9ACTN</name>
<keyword evidence="4" id="KW-0489">Methyltransferase</keyword>
<evidence type="ECO:0000313" key="5">
    <source>
        <dbReference type="Proteomes" id="UP001500822"/>
    </source>
</evidence>
<feature type="region of interest" description="Disordered" evidence="2">
    <location>
        <begin position="1"/>
        <end position="20"/>
    </location>
</feature>
<dbReference type="GO" id="GO:0032259">
    <property type="term" value="P:methylation"/>
    <property type="evidence" value="ECO:0007669"/>
    <property type="project" value="UniProtKB-KW"/>
</dbReference>
<organism evidence="4 5">
    <name type="scientific">Gordonia alkaliphila</name>
    <dbReference type="NCBI Taxonomy" id="1053547"/>
    <lineage>
        <taxon>Bacteria</taxon>
        <taxon>Bacillati</taxon>
        <taxon>Actinomycetota</taxon>
        <taxon>Actinomycetes</taxon>
        <taxon>Mycobacteriales</taxon>
        <taxon>Gordoniaceae</taxon>
        <taxon>Gordonia</taxon>
    </lineage>
</organism>
<sequence length="211" mass="22809">MSTHGHDAHDHADHPHSAAEWDERYSSTDRLWTAQANPALLREAAELTPGRALDVGSGEGADARWLADRGWEVVAVDISQVAIDRAVAIDSRETITWRQADLTVDEVPGTPFDLVALHYFPVDIAQRGVIAKLVGALAPGGTLLVVAHDAEGIRAHGHDPDAYFQPKDVAEQFADDLDISILETVERGRPAGGTAGPRHMNDVVLKARKRA</sequence>
<dbReference type="SUPFAM" id="SSF53335">
    <property type="entry name" value="S-adenosyl-L-methionine-dependent methyltransferases"/>
    <property type="match status" value="1"/>
</dbReference>
<dbReference type="PANTHER" id="PTHR43861">
    <property type="entry name" value="TRANS-ACONITATE 2-METHYLTRANSFERASE-RELATED"/>
    <property type="match status" value="1"/>
</dbReference>
<proteinExistence type="predicted"/>
<dbReference type="EMBL" id="BAABIE010000003">
    <property type="protein sequence ID" value="GAA4743731.1"/>
    <property type="molecule type" value="Genomic_DNA"/>
</dbReference>
<dbReference type="RefSeq" id="WP_246993037.1">
    <property type="nucleotide sequence ID" value="NZ_BAABIE010000003.1"/>
</dbReference>
<dbReference type="Gene3D" id="3.40.50.150">
    <property type="entry name" value="Vaccinia Virus protein VP39"/>
    <property type="match status" value="1"/>
</dbReference>
<dbReference type="Pfam" id="PF13649">
    <property type="entry name" value="Methyltransf_25"/>
    <property type="match status" value="1"/>
</dbReference>
<gene>
    <name evidence="4" type="ORF">GCM10023217_10720</name>
</gene>
<feature type="domain" description="Methyltransferase" evidence="3">
    <location>
        <begin position="53"/>
        <end position="141"/>
    </location>
</feature>
<keyword evidence="1" id="KW-0808">Transferase</keyword>
<dbReference type="InterPro" id="IPR029063">
    <property type="entry name" value="SAM-dependent_MTases_sf"/>
</dbReference>
<evidence type="ECO:0000256" key="1">
    <source>
        <dbReference type="ARBA" id="ARBA00022679"/>
    </source>
</evidence>
<evidence type="ECO:0000313" key="4">
    <source>
        <dbReference type="EMBL" id="GAA4743731.1"/>
    </source>
</evidence>
<dbReference type="GO" id="GO:0008168">
    <property type="term" value="F:methyltransferase activity"/>
    <property type="evidence" value="ECO:0007669"/>
    <property type="project" value="UniProtKB-KW"/>
</dbReference>